<proteinExistence type="predicted"/>
<reference evidence="2 3" key="1">
    <citation type="journal article" date="2019" name="Sci. Rep.">
        <title>Orb-weaving spider Araneus ventricosus genome elucidates the spidroin gene catalogue.</title>
        <authorList>
            <person name="Kono N."/>
            <person name="Nakamura H."/>
            <person name="Ohtoshi R."/>
            <person name="Moran D.A.P."/>
            <person name="Shinohara A."/>
            <person name="Yoshida Y."/>
            <person name="Fujiwara M."/>
            <person name="Mori M."/>
            <person name="Tomita M."/>
            <person name="Arakawa K."/>
        </authorList>
    </citation>
    <scope>NUCLEOTIDE SEQUENCE [LARGE SCALE GENOMIC DNA]</scope>
</reference>
<dbReference type="AlphaFoldDB" id="A0A4Y2ELR1"/>
<evidence type="ECO:0000313" key="3">
    <source>
        <dbReference type="Proteomes" id="UP000499080"/>
    </source>
</evidence>
<feature type="region of interest" description="Disordered" evidence="1">
    <location>
        <begin position="44"/>
        <end position="91"/>
    </location>
</feature>
<gene>
    <name evidence="2" type="ORF">AVEN_40122_1</name>
</gene>
<protein>
    <submittedName>
        <fullName evidence="2">Uncharacterized protein</fullName>
    </submittedName>
</protein>
<comment type="caution">
    <text evidence="2">The sequence shown here is derived from an EMBL/GenBank/DDBJ whole genome shotgun (WGS) entry which is preliminary data.</text>
</comment>
<accession>A0A4Y2ELR1</accession>
<feature type="compositionally biased region" description="Low complexity" evidence="1">
    <location>
        <begin position="55"/>
        <end position="68"/>
    </location>
</feature>
<name>A0A4Y2ELR1_ARAVE</name>
<evidence type="ECO:0000256" key="1">
    <source>
        <dbReference type="SAM" id="MobiDB-lite"/>
    </source>
</evidence>
<sequence length="116" mass="13037">MPRHSADKQKKKRCKSFLRWSFMTVPLHAISLSDHLFRHIIHDRSTQRSDPSTNSHSAIKPSSSPISSLNQALQVTPPHTRPAGVDLSPDYPNEVVDIGTDKISNLPFHSPPIPIW</sequence>
<organism evidence="2 3">
    <name type="scientific">Araneus ventricosus</name>
    <name type="common">Orbweaver spider</name>
    <name type="synonym">Epeira ventricosa</name>
    <dbReference type="NCBI Taxonomy" id="182803"/>
    <lineage>
        <taxon>Eukaryota</taxon>
        <taxon>Metazoa</taxon>
        <taxon>Ecdysozoa</taxon>
        <taxon>Arthropoda</taxon>
        <taxon>Chelicerata</taxon>
        <taxon>Arachnida</taxon>
        <taxon>Araneae</taxon>
        <taxon>Araneomorphae</taxon>
        <taxon>Entelegynae</taxon>
        <taxon>Araneoidea</taxon>
        <taxon>Araneidae</taxon>
        <taxon>Araneus</taxon>
    </lineage>
</organism>
<dbReference type="Proteomes" id="UP000499080">
    <property type="component" value="Unassembled WGS sequence"/>
</dbReference>
<keyword evidence="3" id="KW-1185">Reference proteome</keyword>
<evidence type="ECO:0000313" key="2">
    <source>
        <dbReference type="EMBL" id="GBM29108.1"/>
    </source>
</evidence>
<dbReference type="EMBL" id="BGPR01000627">
    <property type="protein sequence ID" value="GBM29108.1"/>
    <property type="molecule type" value="Genomic_DNA"/>
</dbReference>